<reference evidence="1 2" key="1">
    <citation type="journal article" date="2021" name="Elife">
        <title>Chloroplast acquisition without the gene transfer in kleptoplastic sea slugs, Plakobranchus ocellatus.</title>
        <authorList>
            <person name="Maeda T."/>
            <person name="Takahashi S."/>
            <person name="Yoshida T."/>
            <person name="Shimamura S."/>
            <person name="Takaki Y."/>
            <person name="Nagai Y."/>
            <person name="Toyoda A."/>
            <person name="Suzuki Y."/>
            <person name="Arimoto A."/>
            <person name="Ishii H."/>
            <person name="Satoh N."/>
            <person name="Nishiyama T."/>
            <person name="Hasebe M."/>
            <person name="Maruyama T."/>
            <person name="Minagawa J."/>
            <person name="Obokata J."/>
            <person name="Shigenobu S."/>
        </authorList>
    </citation>
    <scope>NUCLEOTIDE SEQUENCE [LARGE SCALE GENOMIC DNA]</scope>
</reference>
<evidence type="ECO:0000313" key="2">
    <source>
        <dbReference type="Proteomes" id="UP000762676"/>
    </source>
</evidence>
<dbReference type="EMBL" id="BMAT01010136">
    <property type="protein sequence ID" value="GFS20809.1"/>
    <property type="molecule type" value="Genomic_DNA"/>
</dbReference>
<dbReference type="AlphaFoldDB" id="A0AAV4JDR1"/>
<name>A0AAV4JDR1_9GAST</name>
<evidence type="ECO:0000313" key="1">
    <source>
        <dbReference type="EMBL" id="GFS20809.1"/>
    </source>
</evidence>
<keyword evidence="2" id="KW-1185">Reference proteome</keyword>
<accession>A0AAV4JDR1</accession>
<proteinExistence type="predicted"/>
<comment type="caution">
    <text evidence="1">The sequence shown here is derived from an EMBL/GenBank/DDBJ whole genome shotgun (WGS) entry which is preliminary data.</text>
</comment>
<gene>
    <name evidence="1" type="ORF">ElyMa_005066000</name>
</gene>
<protein>
    <submittedName>
        <fullName evidence="1">Uncharacterized protein</fullName>
    </submittedName>
</protein>
<sequence>MPGITLGGRQPGSLTHAAIKKLTVLYYGRAFLDSQTVEDMRNAIWATIFHCYSTDDYPRHQFCPQGENSWSFYKNAEARKQFPGDPKNHMHTKLDRSRLHAHLKPVYERLSHPDLLTRCLGHKTQNSNESLNNKIWSKCNKL</sequence>
<organism evidence="1 2">
    <name type="scientific">Elysia marginata</name>
    <dbReference type="NCBI Taxonomy" id="1093978"/>
    <lineage>
        <taxon>Eukaryota</taxon>
        <taxon>Metazoa</taxon>
        <taxon>Spiralia</taxon>
        <taxon>Lophotrochozoa</taxon>
        <taxon>Mollusca</taxon>
        <taxon>Gastropoda</taxon>
        <taxon>Heterobranchia</taxon>
        <taxon>Euthyneura</taxon>
        <taxon>Panpulmonata</taxon>
        <taxon>Sacoglossa</taxon>
        <taxon>Placobranchoidea</taxon>
        <taxon>Plakobranchidae</taxon>
        <taxon>Elysia</taxon>
    </lineage>
</organism>
<dbReference type="Proteomes" id="UP000762676">
    <property type="component" value="Unassembled WGS sequence"/>
</dbReference>